<feature type="zinc finger region" description="C3H1-type" evidence="1">
    <location>
        <begin position="60"/>
        <end position="88"/>
    </location>
</feature>
<organism evidence="5 6">
    <name type="scientific">Gymnopus androsaceus JB14</name>
    <dbReference type="NCBI Taxonomy" id="1447944"/>
    <lineage>
        <taxon>Eukaryota</taxon>
        <taxon>Fungi</taxon>
        <taxon>Dikarya</taxon>
        <taxon>Basidiomycota</taxon>
        <taxon>Agaricomycotina</taxon>
        <taxon>Agaricomycetes</taxon>
        <taxon>Agaricomycetidae</taxon>
        <taxon>Agaricales</taxon>
        <taxon>Marasmiineae</taxon>
        <taxon>Omphalotaceae</taxon>
        <taxon>Gymnopus</taxon>
    </lineage>
</organism>
<feature type="region of interest" description="Disordered" evidence="3">
    <location>
        <begin position="958"/>
        <end position="980"/>
    </location>
</feature>
<feature type="coiled-coil region" evidence="2">
    <location>
        <begin position="1049"/>
        <end position="1076"/>
    </location>
</feature>
<dbReference type="SMART" id="SM00356">
    <property type="entry name" value="ZnF_C3H1"/>
    <property type="match status" value="2"/>
</dbReference>
<dbReference type="PANTHER" id="PTHR10887">
    <property type="entry name" value="DNA2/NAM7 HELICASE FAMILY"/>
    <property type="match status" value="1"/>
</dbReference>
<dbReference type="InterPro" id="IPR045055">
    <property type="entry name" value="DNA2/NAM7-like"/>
</dbReference>
<dbReference type="GO" id="GO:0031048">
    <property type="term" value="P:regulatory ncRNA-mediated heterochromatin formation"/>
    <property type="evidence" value="ECO:0007669"/>
    <property type="project" value="TreeGrafter"/>
</dbReference>
<gene>
    <name evidence="5" type="ORF">BT96DRAFT_957048</name>
</gene>
<name>A0A6A4HQY3_9AGAR</name>
<dbReference type="InterPro" id="IPR027417">
    <property type="entry name" value="P-loop_NTPase"/>
</dbReference>
<dbReference type="PROSITE" id="PS50103">
    <property type="entry name" value="ZF_C3H1"/>
    <property type="match status" value="2"/>
</dbReference>
<dbReference type="GO" id="GO:0008270">
    <property type="term" value="F:zinc ion binding"/>
    <property type="evidence" value="ECO:0007669"/>
    <property type="project" value="UniProtKB-KW"/>
</dbReference>
<accession>A0A6A4HQY3</accession>
<dbReference type="GO" id="GO:0016787">
    <property type="term" value="F:hydrolase activity"/>
    <property type="evidence" value="ECO:0007669"/>
    <property type="project" value="UniProtKB-KW"/>
</dbReference>
<dbReference type="Pfam" id="PF13087">
    <property type="entry name" value="AAA_12"/>
    <property type="match status" value="1"/>
</dbReference>
<dbReference type="Gene3D" id="3.40.50.300">
    <property type="entry name" value="P-loop containing nucleotide triphosphate hydrolases"/>
    <property type="match status" value="3"/>
</dbReference>
<evidence type="ECO:0000259" key="4">
    <source>
        <dbReference type="PROSITE" id="PS50103"/>
    </source>
</evidence>
<proteinExistence type="predicted"/>
<keyword evidence="6" id="KW-1185">Reference proteome</keyword>
<feature type="region of interest" description="Disordered" evidence="3">
    <location>
        <begin position="29"/>
        <end position="61"/>
    </location>
</feature>
<dbReference type="OrthoDB" id="2423195at2759"/>
<protein>
    <submittedName>
        <fullName evidence="5">P-loop containing nucleoside triphosphate hydrolase protein</fullName>
    </submittedName>
</protein>
<evidence type="ECO:0000256" key="3">
    <source>
        <dbReference type="SAM" id="MobiDB-lite"/>
    </source>
</evidence>
<dbReference type="InterPro" id="IPR047187">
    <property type="entry name" value="SF1_C_Upf1"/>
</dbReference>
<evidence type="ECO:0000313" key="6">
    <source>
        <dbReference type="Proteomes" id="UP000799118"/>
    </source>
</evidence>
<dbReference type="InterPro" id="IPR041679">
    <property type="entry name" value="DNA2/NAM7-like_C"/>
</dbReference>
<dbReference type="InterPro" id="IPR000571">
    <property type="entry name" value="Znf_CCCH"/>
</dbReference>
<evidence type="ECO:0000256" key="1">
    <source>
        <dbReference type="PROSITE-ProRule" id="PRU00723"/>
    </source>
</evidence>
<evidence type="ECO:0000256" key="2">
    <source>
        <dbReference type="SAM" id="Coils"/>
    </source>
</evidence>
<keyword evidence="1" id="KW-0479">Metal-binding</keyword>
<sequence>MSTPRRRLCKFIDAPRGCNRGVNCTFSHDRSASASAGGIRSGTRDPLSPSPSIPRRNESGAPRNTCDFFWSTGQCTRGFDCTFRHIQKTNDGSSPQPETHSRNDQDLDFSTVEGLADINNIVLDPQYRCNPSEAHNEIKEFIGDRYIFPSHNAPSAMTQFARILASVDRRNGLWAFLQMIIQGNALKRINEILQYKSVSSRSGMGFNTLSFQRGYFAVLQFLASDLILKSTLHHNLNALYTALDSSFETLCDIVTQCMNEMMEKKTWKDPTPGLPHHRQSQLTGVVVFTTLCTLLQQFFFRFKKVLHNHPRIIPLVTNLRSWFDEWDKAISQRFPSFEDNLDDELRALTVDQIRQSIGRLQEIIRREHATAESRKKPVIATSALSEADRNLALLTRLNQSYDPPGHLRKEGPRHDNDAVEISAIRIVPTHAELLSPVPAYLPINLADAPHHCRKDSMERVLDIQFRLLREELVAPIRESISIIQDDLYTINTRRGKGNNPTQLEEVVARNGGMYRTKGHNSVMFQVYTNVEFAPLKAERRGFTVGLAIDAPPGGARNAEANARQDYWKHAGSKRLTSGSLVALLLVANHRLTIFLGSVASSNSELVDSSKFHESRVEIRVNFLDPEVELMALRRDKATVNGSRFAILVDNNIMFESVRPFLDTLQSVEPTSIQFGRYLCPSGRLNEVRVLPPKVSTAPMFRYNLECLAKPGEYIHPLKSTDEASVHRARLELKNLSILDSSQADAVVDALTREVALIQGPPGTGKSFTGKEILRVLFKSKIRPVVLIAFTNHALDHMLLSLLDAQITSSFVRLGSRASSERIAEYSLDKLERTASQTSSLERTVRKEYYEMKQLEDRMKKILEKIQIPEVTLAGITEYLESFSPSQLESIQQPPFWITKLSEEILGDSKDNDNNQWTKVSHKKRRSEDKQIVNTIYGFWKFAHDLEFIRPPILDTSSQLAPKKGQKGQKKAVKPESNAQDVTADYRSRMSTFFGALGFGDQIPGVPNGRRPVTNLLGVENVWSMSAEERLDLAMFFEDGMRRDAYTSCLHEYELARKEYEEACQRYNDVKDENRRRLLTSVDLIGCTTNGAAKLTSLLTTVAPKVLMVEEAGQVLEAHILASLVPSVQHLIAIGDPQQLRPNIANYMKRGKELFKFDRSLMERLSDMGLPMSQINVQRRMRPSISAHIRSGPFCIQNSEDHPQGMQSDVFFLSHMNSESGGGDESSVSKSNAFEVAMIVDLVMYFLKQDGYSAPGDIAVLCAYLGQLQKVKAALKDLKVVVSLDERDEEQLVRQGIEDEGTTEQVVVARHIRLGTVDIFQGEEAKIVIVSLVRNSGSFEGNGAPIGFLKSVNRLNVALSRAQHGLYVLGNASNLRQNEAWRTIIDGMEKEGQIGYGFPIVCPRHPEQQSIITEPGELSRKSPEGGCLLNCGYRMECGHNCPSVCHLDRDNHRSMKCMMPCLRTPCPRSHPCDKFCSDPCGLCEFDVGEMALPCGHPAQSVLCYEADNLKSVYCSELVRKELPGCEHSAFMHCSMPTENFRCTKTCGGLMACCGRTCKSSCSDCQQKSSPTPGATGPVQRLSHKEHHCERPLYCEHLCDSDCTAFCKEKCRQICAHHECPKACGDACAPCAEPCPWICPHSSCPVNICARLPCDVPLEYQFAGKTASKQKCVSCLSEDAKQDIVDFRLITLDCGHIFTVETLDGHCHMSDFYEIDQLGRYLSMKAPPTGEFQKPPTCPTCRGPITARRYGRIIKRANLDILGAESMRFQISKSSKLEREAKFGGANEILPSSMLTRNAMSKFHGIPTGEAKAWSDLIANFFGVYKKVERVVSTHARPMFAPMKRHSPRSIASNCLNMASDASSNGPNPQKHRFPECEQKDRTSLLPKLIVATKLEAFLISLELRFNIRELGTNPDVLWASFVDFLYHSCEVDCRKAIAIADKSSSSGLAARSTALLSVSEFERFRFDIMQRRAESVISTEQNLGDWKAEFATEIRLHANAESVYMRSRPMKTPQKFREEQWLVPG</sequence>
<dbReference type="EMBL" id="ML769460">
    <property type="protein sequence ID" value="KAE9400160.1"/>
    <property type="molecule type" value="Genomic_DNA"/>
</dbReference>
<dbReference type="CDD" id="cd18808">
    <property type="entry name" value="SF1_C_Upf1"/>
    <property type="match status" value="1"/>
</dbReference>
<reference evidence="5" key="1">
    <citation type="journal article" date="2019" name="Environ. Microbiol.">
        <title>Fungal ecological strategies reflected in gene transcription - a case study of two litter decomposers.</title>
        <authorList>
            <person name="Barbi F."/>
            <person name="Kohler A."/>
            <person name="Barry K."/>
            <person name="Baskaran P."/>
            <person name="Daum C."/>
            <person name="Fauchery L."/>
            <person name="Ihrmark K."/>
            <person name="Kuo A."/>
            <person name="LaButti K."/>
            <person name="Lipzen A."/>
            <person name="Morin E."/>
            <person name="Grigoriev I.V."/>
            <person name="Henrissat B."/>
            <person name="Lindahl B."/>
            <person name="Martin F."/>
        </authorList>
    </citation>
    <scope>NUCLEOTIDE SEQUENCE</scope>
    <source>
        <strain evidence="5">JB14</strain>
    </source>
</reference>
<dbReference type="InterPro" id="IPR041677">
    <property type="entry name" value="DNA2/NAM7_AAA_11"/>
</dbReference>
<dbReference type="PANTHER" id="PTHR10887:SF341">
    <property type="entry name" value="NFX1-TYPE ZINC FINGER-CONTAINING PROTEIN 1"/>
    <property type="match status" value="1"/>
</dbReference>
<feature type="domain" description="C3H1-type" evidence="4">
    <location>
        <begin position="3"/>
        <end position="31"/>
    </location>
</feature>
<dbReference type="GO" id="GO:0031380">
    <property type="term" value="C:nuclear RNA-directed RNA polymerase complex"/>
    <property type="evidence" value="ECO:0007669"/>
    <property type="project" value="TreeGrafter"/>
</dbReference>
<feature type="domain" description="C3H1-type" evidence="4">
    <location>
        <begin position="60"/>
        <end position="88"/>
    </location>
</feature>
<keyword evidence="1" id="KW-0862">Zinc</keyword>
<evidence type="ECO:0000313" key="5">
    <source>
        <dbReference type="EMBL" id="KAE9400160.1"/>
    </source>
</evidence>
<keyword evidence="2" id="KW-0175">Coiled coil</keyword>
<dbReference type="Pfam" id="PF13086">
    <property type="entry name" value="AAA_11"/>
    <property type="match status" value="2"/>
</dbReference>
<feature type="zinc finger region" description="C3H1-type" evidence="1">
    <location>
        <begin position="3"/>
        <end position="31"/>
    </location>
</feature>
<dbReference type="GO" id="GO:0004386">
    <property type="term" value="F:helicase activity"/>
    <property type="evidence" value="ECO:0007669"/>
    <property type="project" value="InterPro"/>
</dbReference>
<dbReference type="Proteomes" id="UP000799118">
    <property type="component" value="Unassembled WGS sequence"/>
</dbReference>
<keyword evidence="5" id="KW-0378">Hydrolase</keyword>
<dbReference type="SUPFAM" id="SSF52540">
    <property type="entry name" value="P-loop containing nucleoside triphosphate hydrolases"/>
    <property type="match status" value="1"/>
</dbReference>
<keyword evidence="1" id="KW-0863">Zinc-finger</keyword>